<proteinExistence type="predicted"/>
<feature type="compositionally biased region" description="Basic and acidic residues" evidence="5">
    <location>
        <begin position="247"/>
        <end position="264"/>
    </location>
</feature>
<dbReference type="Proteomes" id="UP001610334">
    <property type="component" value="Unassembled WGS sequence"/>
</dbReference>
<feature type="region of interest" description="Disordered" evidence="5">
    <location>
        <begin position="196"/>
        <end position="307"/>
    </location>
</feature>
<evidence type="ECO:0000256" key="6">
    <source>
        <dbReference type="SAM" id="Phobius"/>
    </source>
</evidence>
<keyword evidence="8" id="KW-1185">Reference proteome</keyword>
<feature type="compositionally biased region" description="Polar residues" evidence="5">
    <location>
        <begin position="143"/>
        <end position="164"/>
    </location>
</feature>
<sequence>MRLFNPVDSFDSFFSITRRQTDTICWGGLGAGECLSSCPGVVYSNQCRDSAGEECCLNSRCSTDVGDGFCRNNENQTCEGEWVVGSGPVWPCSGPNYIVCCVRWEDMVNGTETSTSNTSTSTPTSSSSSSTASSTMTTTAATNGPSPTETASESNSSSGLTSAQKGGIAGGVVGAVTVTSLVFLLLWWLRRRIKRKQQGPGNGGESAGGGADEDGGDDRAATETVTTAGEGQDQEGEEAKGVAMLGSREKQELDGSGRALHEMDSDSTVTPIGNEKGTPETKTKRLAELPGSMAPIAEMPVPEERRE</sequence>
<dbReference type="EMBL" id="JBFXLT010000177">
    <property type="protein sequence ID" value="KAL2802535.1"/>
    <property type="molecule type" value="Genomic_DNA"/>
</dbReference>
<feature type="compositionally biased region" description="Basic and acidic residues" evidence="5">
    <location>
        <begin position="277"/>
        <end position="287"/>
    </location>
</feature>
<feature type="compositionally biased region" description="Low complexity" evidence="5">
    <location>
        <begin position="113"/>
        <end position="142"/>
    </location>
</feature>
<dbReference type="PANTHER" id="PTHR15549">
    <property type="entry name" value="PAIRED IMMUNOGLOBULIN-LIKE TYPE 2 RECEPTOR"/>
    <property type="match status" value="1"/>
</dbReference>
<comment type="caution">
    <text evidence="7">The sequence shown here is derived from an EMBL/GenBank/DDBJ whole genome shotgun (WGS) entry which is preliminary data.</text>
</comment>
<evidence type="ECO:0000313" key="8">
    <source>
        <dbReference type="Proteomes" id="UP001610334"/>
    </source>
</evidence>
<keyword evidence="3 6" id="KW-1133">Transmembrane helix</keyword>
<dbReference type="InterPro" id="IPR051694">
    <property type="entry name" value="Immunoregulatory_rcpt-like"/>
</dbReference>
<feature type="transmembrane region" description="Helical" evidence="6">
    <location>
        <begin position="168"/>
        <end position="189"/>
    </location>
</feature>
<evidence type="ECO:0000313" key="7">
    <source>
        <dbReference type="EMBL" id="KAL2802535.1"/>
    </source>
</evidence>
<evidence type="ECO:0000256" key="3">
    <source>
        <dbReference type="ARBA" id="ARBA00022989"/>
    </source>
</evidence>
<organism evidence="7 8">
    <name type="scientific">Aspergillus granulosus</name>
    <dbReference type="NCBI Taxonomy" id="176169"/>
    <lineage>
        <taxon>Eukaryota</taxon>
        <taxon>Fungi</taxon>
        <taxon>Dikarya</taxon>
        <taxon>Ascomycota</taxon>
        <taxon>Pezizomycotina</taxon>
        <taxon>Eurotiomycetes</taxon>
        <taxon>Eurotiomycetidae</taxon>
        <taxon>Eurotiales</taxon>
        <taxon>Aspergillaceae</taxon>
        <taxon>Aspergillus</taxon>
        <taxon>Aspergillus subgen. Nidulantes</taxon>
    </lineage>
</organism>
<feature type="compositionally biased region" description="Low complexity" evidence="5">
    <location>
        <begin position="222"/>
        <end position="231"/>
    </location>
</feature>
<accession>A0ABR4GTZ0</accession>
<feature type="region of interest" description="Disordered" evidence="5">
    <location>
        <begin position="111"/>
        <end position="164"/>
    </location>
</feature>
<evidence type="ECO:0000256" key="4">
    <source>
        <dbReference type="ARBA" id="ARBA00023136"/>
    </source>
</evidence>
<evidence type="ECO:0000256" key="5">
    <source>
        <dbReference type="SAM" id="MobiDB-lite"/>
    </source>
</evidence>
<name>A0ABR4GTZ0_9EURO</name>
<reference evidence="7 8" key="1">
    <citation type="submission" date="2024-07" db="EMBL/GenBank/DDBJ databases">
        <title>Section-level genome sequencing and comparative genomics of Aspergillus sections Usti and Cavernicolus.</title>
        <authorList>
            <consortium name="Lawrence Berkeley National Laboratory"/>
            <person name="Nybo J.L."/>
            <person name="Vesth T.C."/>
            <person name="Theobald S."/>
            <person name="Frisvad J.C."/>
            <person name="Larsen T.O."/>
            <person name="Kjaerboelling I."/>
            <person name="Rothschild-Mancinelli K."/>
            <person name="Lyhne E.K."/>
            <person name="Kogle M.E."/>
            <person name="Barry K."/>
            <person name="Clum A."/>
            <person name="Na H."/>
            <person name="Ledsgaard L."/>
            <person name="Lin J."/>
            <person name="Lipzen A."/>
            <person name="Kuo A."/>
            <person name="Riley R."/>
            <person name="Mondo S."/>
            <person name="Labutti K."/>
            <person name="Haridas S."/>
            <person name="Pangalinan J."/>
            <person name="Salamov A.A."/>
            <person name="Simmons B.A."/>
            <person name="Magnuson J.K."/>
            <person name="Chen J."/>
            <person name="Drula E."/>
            <person name="Henrissat B."/>
            <person name="Wiebenga A."/>
            <person name="Lubbers R.J."/>
            <person name="Gomes A.C."/>
            <person name="Makela M.R."/>
            <person name="Stajich J."/>
            <person name="Grigoriev I.V."/>
            <person name="Mortensen U.H."/>
            <person name="De Vries R.P."/>
            <person name="Baker S.E."/>
            <person name="Andersen M.R."/>
        </authorList>
    </citation>
    <scope>NUCLEOTIDE SEQUENCE [LARGE SCALE GENOMIC DNA]</scope>
    <source>
        <strain evidence="7 8">CBS 588.65</strain>
    </source>
</reference>
<evidence type="ECO:0000256" key="2">
    <source>
        <dbReference type="ARBA" id="ARBA00022692"/>
    </source>
</evidence>
<comment type="subcellular location">
    <subcellularLocation>
        <location evidence="1">Membrane</location>
        <topology evidence="1">Single-pass membrane protein</topology>
    </subcellularLocation>
</comment>
<keyword evidence="2 6" id="KW-0812">Transmembrane</keyword>
<keyword evidence="4 6" id="KW-0472">Membrane</keyword>
<evidence type="ECO:0000256" key="1">
    <source>
        <dbReference type="ARBA" id="ARBA00004167"/>
    </source>
</evidence>
<gene>
    <name evidence="7" type="ORF">BJX63DRAFT_107398</name>
</gene>
<protein>
    <submittedName>
        <fullName evidence="7">Uncharacterized protein</fullName>
    </submittedName>
</protein>
<feature type="compositionally biased region" description="Gly residues" evidence="5">
    <location>
        <begin position="200"/>
        <end position="210"/>
    </location>
</feature>